<feature type="coiled-coil region" evidence="9">
    <location>
        <begin position="289"/>
        <end position="316"/>
    </location>
</feature>
<evidence type="ECO:0000256" key="2">
    <source>
        <dbReference type="ARBA" id="ARBA00022443"/>
    </source>
</evidence>
<feature type="compositionally biased region" description="Basic and acidic residues" evidence="10">
    <location>
        <begin position="1076"/>
        <end position="1096"/>
    </location>
</feature>
<feature type="compositionally biased region" description="Polar residues" evidence="10">
    <location>
        <begin position="478"/>
        <end position="496"/>
    </location>
</feature>
<dbReference type="InterPro" id="IPR036028">
    <property type="entry name" value="SH3-like_dom_sf"/>
</dbReference>
<dbReference type="InterPro" id="IPR002110">
    <property type="entry name" value="Ankyrin_rpt"/>
</dbReference>
<feature type="region of interest" description="Disordered" evidence="10">
    <location>
        <begin position="131"/>
        <end position="155"/>
    </location>
</feature>
<dbReference type="PROSITE" id="PS50297">
    <property type="entry name" value="ANK_REP_REGION"/>
    <property type="match status" value="2"/>
</dbReference>
<feature type="compositionally biased region" description="Low complexity" evidence="10">
    <location>
        <begin position="181"/>
        <end position="196"/>
    </location>
</feature>
<evidence type="ECO:0000256" key="9">
    <source>
        <dbReference type="SAM" id="Coils"/>
    </source>
</evidence>
<dbReference type="AlphaFoldDB" id="A0A183C2K3"/>
<dbReference type="SUPFAM" id="SSF48403">
    <property type="entry name" value="Ankyrin repeat"/>
    <property type="match status" value="1"/>
</dbReference>
<feature type="region of interest" description="Disordered" evidence="10">
    <location>
        <begin position="853"/>
        <end position="873"/>
    </location>
</feature>
<evidence type="ECO:0000256" key="5">
    <source>
        <dbReference type="ARBA" id="ARBA00023043"/>
    </source>
</evidence>
<evidence type="ECO:0000256" key="10">
    <source>
        <dbReference type="SAM" id="MobiDB-lite"/>
    </source>
</evidence>
<dbReference type="InterPro" id="IPR036770">
    <property type="entry name" value="Ankyrin_rpt-contain_sf"/>
</dbReference>
<dbReference type="SMART" id="SM00248">
    <property type="entry name" value="ANK"/>
    <property type="match status" value="2"/>
</dbReference>
<dbReference type="InterPro" id="IPR001452">
    <property type="entry name" value="SH3_domain"/>
</dbReference>
<keyword evidence="5 7" id="KW-0040">ANK repeat</keyword>
<feature type="repeat" description="ANK" evidence="7">
    <location>
        <begin position="979"/>
        <end position="1004"/>
    </location>
</feature>
<name>A0A183C2K3_GLOPA</name>
<feature type="region of interest" description="Disordered" evidence="10">
    <location>
        <begin position="1076"/>
        <end position="1114"/>
    </location>
</feature>
<proteinExistence type="predicted"/>
<feature type="compositionally biased region" description="Polar residues" evidence="10">
    <location>
        <begin position="743"/>
        <end position="758"/>
    </location>
</feature>
<dbReference type="Proteomes" id="UP000050741">
    <property type="component" value="Unassembled WGS sequence"/>
</dbReference>
<dbReference type="PANTHER" id="PTHR24131:SF10">
    <property type="entry name" value="ANKYRIN-REPEAT, SH3-DOMAIN, AND PROLINE-RICH-REGION CONTAINING PROTEIN, ISOFORM B"/>
    <property type="match status" value="1"/>
</dbReference>
<feature type="compositionally biased region" description="Acidic residues" evidence="10">
    <location>
        <begin position="1101"/>
        <end position="1113"/>
    </location>
</feature>
<feature type="compositionally biased region" description="Basic and acidic residues" evidence="10">
    <location>
        <begin position="775"/>
        <end position="825"/>
    </location>
</feature>
<feature type="region of interest" description="Disordered" evidence="10">
    <location>
        <begin position="709"/>
        <end position="825"/>
    </location>
</feature>
<dbReference type="PROSITE" id="PS50002">
    <property type="entry name" value="SH3"/>
    <property type="match status" value="1"/>
</dbReference>
<feature type="coiled-coil region" evidence="9">
    <location>
        <begin position="365"/>
        <end position="413"/>
    </location>
</feature>
<dbReference type="PROSITE" id="PS50088">
    <property type="entry name" value="ANK_REPEAT"/>
    <property type="match status" value="2"/>
</dbReference>
<dbReference type="SUPFAM" id="SSF50044">
    <property type="entry name" value="SH3-domain"/>
    <property type="match status" value="1"/>
</dbReference>
<keyword evidence="12" id="KW-1185">Reference proteome</keyword>
<keyword evidence="6" id="KW-0539">Nucleus</keyword>
<evidence type="ECO:0000313" key="12">
    <source>
        <dbReference type="Proteomes" id="UP000050741"/>
    </source>
</evidence>
<dbReference type="WBParaSite" id="GPLIN_000709700">
    <property type="protein sequence ID" value="GPLIN_000709700"/>
    <property type="gene ID" value="GPLIN_000709700"/>
</dbReference>
<dbReference type="GO" id="GO:0002039">
    <property type="term" value="F:p53 binding"/>
    <property type="evidence" value="ECO:0007669"/>
    <property type="project" value="InterPro"/>
</dbReference>
<sequence>MIRRSTEFSRECSASSVVSTTTKLQLVGGNRHREDLGTSNLALNLPYGNCAALSDPCPLRPPPPLLGGVSLLHASDKVTVLPASKPPSSTGERLWLFSPRAASSLMLLRPNHPFRFPMEDDVSANVQRKRTFSSSPMSLSPGNIISGKPPEKPPRQFHYQSVEQLVAPTMPLLPSSVGTVSASSPPASSAAASPSARPLRVAQPPPLATAFPSCSSSIPSNSVDAPSSYLPSFISAPSLPKTAVPFHRSVASVSSELGGHLRTMDKQQLPVGSIGRGDRGRSRFGQMSYEELLELARNQQRQIETNEEELDERRKAVALFGVAKRTAASQTEQQQNARILMANLRAQISRDELEMLHLGVRQKEAKKLREHNERQNRDLGQLEAEYAHDEEQLRRAVAKVDSLRRQLEMLYQRRAVAMDAAISRQRQINGEGRAAENGNGRVEKRPKASIQENVDQMAELSKGGGRDGSDGEQRNKSEGGQSPLKSLPSHLSTLHPTFQPPINWRKTSPQVDQFSIKRNSMTALKRLSWVAENGGDEYLLHFVVNEQKKGRTHISFGEMVPKSSMDTMLEMPEKERIRANENADGQRKVETDAIGAFRQPKGVIGGGGGDQLDVPVLGERTTEERDGGTEEKQTKTLSPEEKRTHPDEKKTNLLLEGSKSYLELEGNQTDLEKMREAAKGPSPVKRMAVQENSWEFHKKFAERLADKAIKEKEQNLEEEEEVTEGKKSESDEEDEIGEKEATLCTSPSGQVLQWTKGQLLNEWKKIEEKGNDDENERKKNEEEKGRKKSEDESGGKKSEDENEWKDENGRKKSEEEWENERKKEADEGKLLEELEVSVEIVPKTEGEVVEKLGELFGSPPPDEMTTDESSSSVGEDAPILFEESSLALPFHVKSILRRPDTVREVNKRKVMFDLIVLFLDVAYEGQYDTLVELASKIENISISNSEGTTALHYAICAGNVDIVTFLIESGADVNALDVDGWSPLHCAASCNNPKMLRQLIENGACPFATTFGMSETATQLFDETLDFAIAADYMEIVENCMGVLNDGKVYAAYAYESENADELTFSEGDELRVLRKSEGAEDGSGERGERGHRDGAAGDSNDGEGDGDGEEESDQKQHFWWLCEHCPSGDKGLAPRNYLGLYPTWKFRSRYPTNFELPRPSRSIADRDSDGGGEKQQELSTYA</sequence>
<evidence type="ECO:0000256" key="1">
    <source>
        <dbReference type="ARBA" id="ARBA00004123"/>
    </source>
</evidence>
<feature type="region of interest" description="Disordered" evidence="10">
    <location>
        <begin position="599"/>
        <end position="652"/>
    </location>
</feature>
<evidence type="ECO:0000256" key="8">
    <source>
        <dbReference type="PROSITE-ProRule" id="PRU00192"/>
    </source>
</evidence>
<evidence type="ECO:0000256" key="3">
    <source>
        <dbReference type="ARBA" id="ARBA00022703"/>
    </source>
</evidence>
<dbReference type="PANTHER" id="PTHR24131">
    <property type="entry name" value="APOPTOSIS-STIMULATING OF P53 PROTEIN"/>
    <property type="match status" value="1"/>
</dbReference>
<keyword evidence="2 8" id="KW-0728">SH3 domain</keyword>
<feature type="domain" description="SH3" evidence="11">
    <location>
        <begin position="1044"/>
        <end position="1144"/>
    </location>
</feature>
<feature type="region of interest" description="Disordered" evidence="10">
    <location>
        <begin position="1156"/>
        <end position="1183"/>
    </location>
</feature>
<feature type="compositionally biased region" description="Polar residues" evidence="10">
    <location>
        <begin position="132"/>
        <end position="143"/>
    </location>
</feature>
<organism evidence="12 13">
    <name type="scientific">Globodera pallida</name>
    <name type="common">Potato cyst nematode worm</name>
    <name type="synonym">Heterodera pallida</name>
    <dbReference type="NCBI Taxonomy" id="36090"/>
    <lineage>
        <taxon>Eukaryota</taxon>
        <taxon>Metazoa</taxon>
        <taxon>Ecdysozoa</taxon>
        <taxon>Nematoda</taxon>
        <taxon>Chromadorea</taxon>
        <taxon>Rhabditida</taxon>
        <taxon>Tylenchina</taxon>
        <taxon>Tylenchomorpha</taxon>
        <taxon>Tylenchoidea</taxon>
        <taxon>Heteroderidae</taxon>
        <taxon>Heteroderinae</taxon>
        <taxon>Globodera</taxon>
    </lineage>
</organism>
<feature type="repeat" description="ANK" evidence="7">
    <location>
        <begin position="946"/>
        <end position="978"/>
    </location>
</feature>
<keyword evidence="9" id="KW-0175">Coiled coil</keyword>
<feature type="region of interest" description="Disordered" evidence="10">
    <location>
        <begin position="176"/>
        <end position="204"/>
    </location>
</feature>
<feature type="compositionally biased region" description="Low complexity" evidence="10">
    <location>
        <begin position="429"/>
        <end position="440"/>
    </location>
</feature>
<dbReference type="GO" id="GO:0042981">
    <property type="term" value="P:regulation of apoptotic process"/>
    <property type="evidence" value="ECO:0007669"/>
    <property type="project" value="InterPro"/>
</dbReference>
<evidence type="ECO:0000256" key="4">
    <source>
        <dbReference type="ARBA" id="ARBA00022737"/>
    </source>
</evidence>
<feature type="compositionally biased region" description="Basic and acidic residues" evidence="10">
    <location>
        <begin position="1164"/>
        <end position="1177"/>
    </location>
</feature>
<dbReference type="GO" id="GO:0005634">
    <property type="term" value="C:nucleus"/>
    <property type="evidence" value="ECO:0007669"/>
    <property type="project" value="UniProtKB-SubCell"/>
</dbReference>
<feature type="compositionally biased region" description="Basic and acidic residues" evidence="10">
    <location>
        <begin position="620"/>
        <end position="651"/>
    </location>
</feature>
<feature type="region of interest" description="Disordered" evidence="10">
    <location>
        <begin position="428"/>
        <end position="506"/>
    </location>
</feature>
<keyword evidence="4" id="KW-0677">Repeat</keyword>
<dbReference type="SMART" id="SM00326">
    <property type="entry name" value="SH3"/>
    <property type="match status" value="1"/>
</dbReference>
<dbReference type="InterPro" id="IPR047163">
    <property type="entry name" value="ASPP1/2"/>
</dbReference>
<protein>
    <submittedName>
        <fullName evidence="13">SH3 domain-containing protein</fullName>
    </submittedName>
</protein>
<dbReference type="Pfam" id="PF12796">
    <property type="entry name" value="Ank_2"/>
    <property type="match status" value="1"/>
</dbReference>
<accession>A0A183C2K3</accession>
<dbReference type="Pfam" id="PF00018">
    <property type="entry name" value="SH3_1"/>
    <property type="match status" value="1"/>
</dbReference>
<dbReference type="GO" id="GO:0006915">
    <property type="term" value="P:apoptotic process"/>
    <property type="evidence" value="ECO:0007669"/>
    <property type="project" value="UniProtKB-KW"/>
</dbReference>
<keyword evidence="3" id="KW-0053">Apoptosis</keyword>
<dbReference type="Gene3D" id="1.25.40.20">
    <property type="entry name" value="Ankyrin repeat-containing domain"/>
    <property type="match status" value="1"/>
</dbReference>
<evidence type="ECO:0000256" key="6">
    <source>
        <dbReference type="ARBA" id="ARBA00023242"/>
    </source>
</evidence>
<reference evidence="13" key="2">
    <citation type="submission" date="2016-06" db="UniProtKB">
        <authorList>
            <consortium name="WormBaseParasite"/>
        </authorList>
    </citation>
    <scope>IDENTIFICATION</scope>
</reference>
<evidence type="ECO:0000313" key="13">
    <source>
        <dbReference type="WBParaSite" id="GPLIN_000709700"/>
    </source>
</evidence>
<comment type="subcellular location">
    <subcellularLocation>
        <location evidence="1">Nucleus</location>
    </subcellularLocation>
</comment>
<reference evidence="12" key="1">
    <citation type="submission" date="2014-05" db="EMBL/GenBank/DDBJ databases">
        <title>The genome and life-stage specific transcriptomes of Globodera pallida elucidate key aspects of plant parasitism by a cyst nematode.</title>
        <authorList>
            <person name="Cotton J.A."/>
            <person name="Lilley C.J."/>
            <person name="Jones L.M."/>
            <person name="Kikuchi T."/>
            <person name="Reid A.J."/>
            <person name="Thorpe P."/>
            <person name="Tsai I.J."/>
            <person name="Beasley H."/>
            <person name="Blok V."/>
            <person name="Cock P.J.A."/>
            <person name="Van den Akker S.E."/>
            <person name="Holroyd N."/>
            <person name="Hunt M."/>
            <person name="Mantelin S."/>
            <person name="Naghra H."/>
            <person name="Pain A."/>
            <person name="Palomares-Rius J.E."/>
            <person name="Zarowiecki M."/>
            <person name="Berriman M."/>
            <person name="Jones J.T."/>
            <person name="Urwin P.E."/>
        </authorList>
    </citation>
    <scope>NUCLEOTIDE SEQUENCE [LARGE SCALE GENOMIC DNA]</scope>
    <source>
        <strain evidence="12">Lindley</strain>
    </source>
</reference>
<feature type="compositionally biased region" description="Basic and acidic residues" evidence="10">
    <location>
        <begin position="464"/>
        <end position="477"/>
    </location>
</feature>
<evidence type="ECO:0000259" key="11">
    <source>
        <dbReference type="PROSITE" id="PS50002"/>
    </source>
</evidence>
<evidence type="ECO:0000256" key="7">
    <source>
        <dbReference type="PROSITE-ProRule" id="PRU00023"/>
    </source>
</evidence>